<dbReference type="EMBL" id="JAAIWK010000020">
    <property type="protein sequence ID" value="NEY20766.1"/>
    <property type="molecule type" value="Genomic_DNA"/>
</dbReference>
<evidence type="ECO:0000313" key="2">
    <source>
        <dbReference type="EMBL" id="KHD85508.1"/>
    </source>
</evidence>
<dbReference type="InterPro" id="IPR000182">
    <property type="entry name" value="GNAT_dom"/>
</dbReference>
<dbReference type="Proteomes" id="UP000030588">
    <property type="component" value="Unassembled WGS sequence"/>
</dbReference>
<dbReference type="AlphaFoldDB" id="A0A0A6VDE4"/>
<dbReference type="RefSeq" id="WP_025728527.1">
    <property type="nucleotide sequence ID" value="NZ_JAAIWK010000020.1"/>
</dbReference>
<dbReference type="PROSITE" id="PS51186">
    <property type="entry name" value="GNAT"/>
    <property type="match status" value="1"/>
</dbReference>
<keyword evidence="3" id="KW-0808">Transferase</keyword>
<evidence type="ECO:0000313" key="4">
    <source>
        <dbReference type="Proteomes" id="UP000030588"/>
    </source>
</evidence>
<organism evidence="2 4">
    <name type="scientific">Heyndrickxia ginsengihumi</name>
    <dbReference type="NCBI Taxonomy" id="363870"/>
    <lineage>
        <taxon>Bacteria</taxon>
        <taxon>Bacillati</taxon>
        <taxon>Bacillota</taxon>
        <taxon>Bacilli</taxon>
        <taxon>Bacillales</taxon>
        <taxon>Bacillaceae</taxon>
        <taxon>Heyndrickxia</taxon>
    </lineage>
</organism>
<reference evidence="3 5" key="2">
    <citation type="submission" date="2020-02" db="EMBL/GenBank/DDBJ databases">
        <authorList>
            <person name="Feng H."/>
        </authorList>
    </citation>
    <scope>NUCLEOTIDE SEQUENCE [LARGE SCALE GENOMIC DNA]</scope>
    <source>
        <strain evidence="3 5">Gsoil 114</strain>
    </source>
</reference>
<dbReference type="GO" id="GO:0016747">
    <property type="term" value="F:acyltransferase activity, transferring groups other than amino-acyl groups"/>
    <property type="evidence" value="ECO:0007669"/>
    <property type="project" value="InterPro"/>
</dbReference>
<reference evidence="2 4" key="1">
    <citation type="submission" date="2014-10" db="EMBL/GenBank/DDBJ databases">
        <title>Draft genome of phytase producing Bacillus ginsengihumi strain M2.11.</title>
        <authorList>
            <person name="Toymentseva A."/>
            <person name="Boulygina E.A."/>
            <person name="Kazakov S.V."/>
            <person name="Kayumov I."/>
            <person name="Suleimanova A.D."/>
            <person name="Mardanova A.M."/>
            <person name="Maria S.N."/>
            <person name="Sergey M.Y."/>
            <person name="Sharipova M.R."/>
        </authorList>
    </citation>
    <scope>NUCLEOTIDE SEQUENCE [LARGE SCALE GENOMIC DNA]</scope>
    <source>
        <strain evidence="2 4">M2.11</strain>
    </source>
</reference>
<dbReference type="InterPro" id="IPR016181">
    <property type="entry name" value="Acyl_CoA_acyltransferase"/>
</dbReference>
<reference evidence="3 5" key="3">
    <citation type="submission" date="2020-03" db="EMBL/GenBank/DDBJ databases">
        <title>Bacillus aquiflavi sp. nov., isolated from yellow water of strong flavor Chinese baijiu in Yibin region of China.</title>
        <authorList>
            <person name="Xie J."/>
        </authorList>
    </citation>
    <scope>NUCLEOTIDE SEQUENCE [LARGE SCALE GENOMIC DNA]</scope>
    <source>
        <strain evidence="3 5">Gsoil 114</strain>
    </source>
</reference>
<protein>
    <submittedName>
        <fullName evidence="3">GNAT family N-acetyltransferase</fullName>
    </submittedName>
</protein>
<dbReference type="STRING" id="363870.NG54_09070"/>
<accession>A0A0A6VDE4</accession>
<keyword evidence="5" id="KW-1185">Reference proteome</keyword>
<dbReference type="Gene3D" id="3.40.630.30">
    <property type="match status" value="1"/>
</dbReference>
<dbReference type="OrthoDB" id="7365228at2"/>
<sequence>MCICKVSELAKHKISAFFEKHWGSPEMVISSGIYHCNELDGFVYLNENQDIIGLITYVIRNNECEIISLDSIVEGNGIGSKLLQQVENIAKYNGCRLIKLITTNDNLHALKFYQKRGYRLIKVLQHAVDRARKLKPSIPLIGNDGIPLRDELVLQKDFAN</sequence>
<evidence type="ECO:0000259" key="1">
    <source>
        <dbReference type="PROSITE" id="PS51186"/>
    </source>
</evidence>
<dbReference type="Pfam" id="PF00583">
    <property type="entry name" value="Acetyltransf_1"/>
    <property type="match status" value="1"/>
</dbReference>
<dbReference type="EMBL" id="JRUN01000022">
    <property type="protein sequence ID" value="KHD85508.1"/>
    <property type="molecule type" value="Genomic_DNA"/>
</dbReference>
<dbReference type="Proteomes" id="UP000476934">
    <property type="component" value="Unassembled WGS sequence"/>
</dbReference>
<proteinExistence type="predicted"/>
<name>A0A0A6VDE4_9BACI</name>
<feature type="domain" description="N-acetyltransferase" evidence="1">
    <location>
        <begin position="1"/>
        <end position="139"/>
    </location>
</feature>
<gene>
    <name evidence="3" type="ORF">G4D61_12440</name>
    <name evidence="2" type="ORF">NG54_09070</name>
</gene>
<dbReference type="SUPFAM" id="SSF55729">
    <property type="entry name" value="Acyl-CoA N-acyltransferases (Nat)"/>
    <property type="match status" value="1"/>
</dbReference>
<comment type="caution">
    <text evidence="2">The sequence shown here is derived from an EMBL/GenBank/DDBJ whole genome shotgun (WGS) entry which is preliminary data.</text>
</comment>
<dbReference type="CDD" id="cd04301">
    <property type="entry name" value="NAT_SF"/>
    <property type="match status" value="1"/>
</dbReference>
<evidence type="ECO:0000313" key="5">
    <source>
        <dbReference type="Proteomes" id="UP000476934"/>
    </source>
</evidence>
<evidence type="ECO:0000313" key="3">
    <source>
        <dbReference type="EMBL" id="NEY20766.1"/>
    </source>
</evidence>